<organism evidence="1 2">
    <name type="scientific">Halioxenophilus aromaticivorans</name>
    <dbReference type="NCBI Taxonomy" id="1306992"/>
    <lineage>
        <taxon>Bacteria</taxon>
        <taxon>Pseudomonadati</taxon>
        <taxon>Pseudomonadota</taxon>
        <taxon>Gammaproteobacteria</taxon>
        <taxon>Alteromonadales</taxon>
        <taxon>Alteromonadaceae</taxon>
        <taxon>Halioxenophilus</taxon>
    </lineage>
</organism>
<keyword evidence="2" id="KW-1185">Reference proteome</keyword>
<dbReference type="EMBL" id="BAABLX010000007">
    <property type="protein sequence ID" value="GAA4935629.1"/>
    <property type="molecule type" value="Genomic_DNA"/>
</dbReference>
<name>A0AAV3TZX0_9ALTE</name>
<accession>A0AAV3TZX0</accession>
<dbReference type="Proteomes" id="UP001409585">
    <property type="component" value="Unassembled WGS sequence"/>
</dbReference>
<evidence type="ECO:0000313" key="1">
    <source>
        <dbReference type="EMBL" id="GAA4935629.1"/>
    </source>
</evidence>
<gene>
    <name evidence="1" type="ORF">GCM10025791_11460</name>
</gene>
<dbReference type="AlphaFoldDB" id="A0AAV3TZX0"/>
<dbReference type="RefSeq" id="WP_345418421.1">
    <property type="nucleotide sequence ID" value="NZ_AP031496.1"/>
</dbReference>
<protein>
    <submittedName>
        <fullName evidence="1">Uncharacterized protein</fullName>
    </submittedName>
</protein>
<reference evidence="2" key="1">
    <citation type="journal article" date="2019" name="Int. J. Syst. Evol. Microbiol.">
        <title>The Global Catalogue of Microorganisms (GCM) 10K type strain sequencing project: providing services to taxonomists for standard genome sequencing and annotation.</title>
        <authorList>
            <consortium name="The Broad Institute Genomics Platform"/>
            <consortium name="The Broad Institute Genome Sequencing Center for Infectious Disease"/>
            <person name="Wu L."/>
            <person name="Ma J."/>
        </authorList>
    </citation>
    <scope>NUCLEOTIDE SEQUENCE [LARGE SCALE GENOMIC DNA]</scope>
    <source>
        <strain evidence="2">JCM 19134</strain>
    </source>
</reference>
<proteinExistence type="predicted"/>
<comment type="caution">
    <text evidence="1">The sequence shown here is derived from an EMBL/GenBank/DDBJ whole genome shotgun (WGS) entry which is preliminary data.</text>
</comment>
<sequence>MSQALLYSKAPCSLKAIANTTCPAGVKPDDYEASLLSTNPRIANAGSTVVPLRPTILTAGGPQRATNMHRIQSCSVEQQRVLSDLSLYAGGTATLGLASLLWDTKIPDIVGDLNTFGGNGMGAAVAKSSPVLSAIAEYDEALKYYEDLANHRAAPRTLKAAKERVERAFEYMNRQFNRAALPYLNNSEFKMRKAQTVTGKEVWESIPVRDNADVIKLEKFTKAGRILGPGMVAFDGYLRANKVYHMRKENHTQWKREAFIQSGAFGAGIAAGVVIGATIGITPVGIVIALVAGGIAGVTIDRIAQTGLGHLHDLLF</sequence>
<evidence type="ECO:0000313" key="2">
    <source>
        <dbReference type="Proteomes" id="UP001409585"/>
    </source>
</evidence>